<sequence>MGHMCACLPAFCLAVPHADTSRLIELLCNEIASTNTVTTDLRKRNLTTKESTLNPPPSRSLAAPVSFIRVRHSSIPRPDQPGGGGLRRGSLLADASSIEDDAIAEKETTRSEDDGDVKSGDLPSDDGTADSSSDESTFLDRPRGSSSKSGESKLPQNDFQPLSHEETTALVAKLIKSSDAKTIEPLRNVIPRDVVNCVRRMLETECA</sequence>
<feature type="compositionally biased region" description="Polar residues" evidence="1">
    <location>
        <begin position="144"/>
        <end position="160"/>
    </location>
</feature>
<feature type="region of interest" description="Disordered" evidence="1">
    <location>
        <begin position="101"/>
        <end position="162"/>
    </location>
</feature>
<feature type="compositionally biased region" description="Basic and acidic residues" evidence="1">
    <location>
        <begin position="103"/>
        <end position="119"/>
    </location>
</feature>
<dbReference type="AlphaFoldDB" id="A0A0R3UBF3"/>
<keyword evidence="3" id="KW-1185">Reference proteome</keyword>
<name>A0A0R3UBF3_MESCO</name>
<evidence type="ECO:0000313" key="2">
    <source>
        <dbReference type="EMBL" id="VDD78249.1"/>
    </source>
</evidence>
<gene>
    <name evidence="2" type="ORF">MCOS_LOCUS4252</name>
</gene>
<protein>
    <submittedName>
        <fullName evidence="4">Skp1 domain-containing protein</fullName>
    </submittedName>
</protein>
<dbReference type="EMBL" id="UXSR01001424">
    <property type="protein sequence ID" value="VDD78249.1"/>
    <property type="molecule type" value="Genomic_DNA"/>
</dbReference>
<dbReference type="Proteomes" id="UP000267029">
    <property type="component" value="Unassembled WGS sequence"/>
</dbReference>
<evidence type="ECO:0000313" key="3">
    <source>
        <dbReference type="Proteomes" id="UP000267029"/>
    </source>
</evidence>
<accession>A0A0R3UBF3</accession>
<dbReference type="OrthoDB" id="6244246at2759"/>
<proteinExistence type="predicted"/>
<dbReference type="WBParaSite" id="MCU_012667-RA">
    <property type="protein sequence ID" value="MCU_012667-RA"/>
    <property type="gene ID" value="MCU_012667"/>
</dbReference>
<organism evidence="4">
    <name type="scientific">Mesocestoides corti</name>
    <name type="common">Flatworm</name>
    <dbReference type="NCBI Taxonomy" id="53468"/>
    <lineage>
        <taxon>Eukaryota</taxon>
        <taxon>Metazoa</taxon>
        <taxon>Spiralia</taxon>
        <taxon>Lophotrochozoa</taxon>
        <taxon>Platyhelminthes</taxon>
        <taxon>Cestoda</taxon>
        <taxon>Eucestoda</taxon>
        <taxon>Cyclophyllidea</taxon>
        <taxon>Mesocestoididae</taxon>
        <taxon>Mesocestoides</taxon>
    </lineage>
</organism>
<evidence type="ECO:0000313" key="4">
    <source>
        <dbReference type="WBParaSite" id="MCU_012667-RA"/>
    </source>
</evidence>
<reference evidence="2 3" key="1">
    <citation type="submission" date="2018-10" db="EMBL/GenBank/DDBJ databases">
        <authorList>
            <consortium name="Pathogen Informatics"/>
        </authorList>
    </citation>
    <scope>NUCLEOTIDE SEQUENCE [LARGE SCALE GENOMIC DNA]</scope>
</reference>
<evidence type="ECO:0000256" key="1">
    <source>
        <dbReference type="SAM" id="MobiDB-lite"/>
    </source>
</evidence>
<reference evidence="4" key="2">
    <citation type="submission" date="2019-11" db="UniProtKB">
        <authorList>
            <consortium name="WormBaseParasite"/>
        </authorList>
    </citation>
    <scope>IDENTIFICATION</scope>
</reference>